<evidence type="ECO:0000313" key="4">
    <source>
        <dbReference type="Proteomes" id="UP001141552"/>
    </source>
</evidence>
<reference evidence="3" key="1">
    <citation type="submission" date="2022-02" db="EMBL/GenBank/DDBJ databases">
        <authorList>
            <person name="Henning P.M."/>
            <person name="McCubbin A.G."/>
            <person name="Shore J.S."/>
        </authorList>
    </citation>
    <scope>NUCLEOTIDE SEQUENCE</scope>
    <source>
        <strain evidence="3">F60SS</strain>
        <tissue evidence="3">Leaves</tissue>
    </source>
</reference>
<dbReference type="Proteomes" id="UP001141552">
    <property type="component" value="Unassembled WGS sequence"/>
</dbReference>
<dbReference type="InterPro" id="IPR050466">
    <property type="entry name" value="Carboxylest/Gibb_receptor"/>
</dbReference>
<dbReference type="EMBL" id="JAKUCV010002395">
    <property type="protein sequence ID" value="KAJ4842804.1"/>
    <property type="molecule type" value="Genomic_DNA"/>
</dbReference>
<dbReference type="InterPro" id="IPR029058">
    <property type="entry name" value="AB_hydrolase_fold"/>
</dbReference>
<accession>A0A9Q0JIF2</accession>
<dbReference type="AlphaFoldDB" id="A0A9Q0JIF2"/>
<evidence type="ECO:0000259" key="2">
    <source>
        <dbReference type="Pfam" id="PF07859"/>
    </source>
</evidence>
<dbReference type="PANTHER" id="PTHR23024">
    <property type="entry name" value="ARYLACETAMIDE DEACETYLASE"/>
    <property type="match status" value="1"/>
</dbReference>
<dbReference type="SUPFAM" id="SSF53474">
    <property type="entry name" value="alpha/beta-Hydrolases"/>
    <property type="match status" value="1"/>
</dbReference>
<comment type="caution">
    <text evidence="3">The sequence shown here is derived from an EMBL/GenBank/DDBJ whole genome shotgun (WGS) entry which is preliminary data.</text>
</comment>
<keyword evidence="4" id="KW-1185">Reference proteome</keyword>
<dbReference type="GO" id="GO:0016787">
    <property type="term" value="F:hydrolase activity"/>
    <property type="evidence" value="ECO:0007669"/>
    <property type="project" value="InterPro"/>
</dbReference>
<evidence type="ECO:0000313" key="3">
    <source>
        <dbReference type="EMBL" id="KAJ4842804.1"/>
    </source>
</evidence>
<sequence>MDPSTFLQVSLNPDGSVVSHKIEPSLPAVDTPEPNPDPANPQLALSRDVPLNPAHKTFIRIYRPIQVQPGAKLPIVFYYHGGCFVLYSAKSIAFHKGCEAMAFMYNALILAVDFRLAPEHRLPAAYDDCMEALLWVRDQARDISRCDPWLREHGDFSRVFLSGVSAGGNIAYQLGLRALDVDLSPLTIAGLVINFPYFGGVQRTKSELRLVNDTVLPLATSDLMWSLALPKGADRDHEYCNPIVAGSHDEKIGRLPRCYVDANEGDPLVDKAREFAEKLKSRGVHVVTRFQEDGFHAIEAFDQSRAMATFQAVKEFIYTTARSAL</sequence>
<feature type="domain" description="Alpha/beta hydrolase fold-3" evidence="2">
    <location>
        <begin position="76"/>
        <end position="298"/>
    </location>
</feature>
<dbReference type="OrthoDB" id="809633at2759"/>
<dbReference type="PANTHER" id="PTHR23024:SF113">
    <property type="entry name" value="CARBOXYLESTERASE 8-RELATED"/>
    <property type="match status" value="1"/>
</dbReference>
<evidence type="ECO:0000256" key="1">
    <source>
        <dbReference type="ARBA" id="ARBA00010515"/>
    </source>
</evidence>
<gene>
    <name evidence="3" type="ORF">Tsubulata_037928</name>
</gene>
<dbReference type="Pfam" id="PF07859">
    <property type="entry name" value="Abhydrolase_3"/>
    <property type="match status" value="1"/>
</dbReference>
<dbReference type="Gene3D" id="3.40.50.1820">
    <property type="entry name" value="alpha/beta hydrolase"/>
    <property type="match status" value="1"/>
</dbReference>
<organism evidence="3 4">
    <name type="scientific">Turnera subulata</name>
    <dbReference type="NCBI Taxonomy" id="218843"/>
    <lineage>
        <taxon>Eukaryota</taxon>
        <taxon>Viridiplantae</taxon>
        <taxon>Streptophyta</taxon>
        <taxon>Embryophyta</taxon>
        <taxon>Tracheophyta</taxon>
        <taxon>Spermatophyta</taxon>
        <taxon>Magnoliopsida</taxon>
        <taxon>eudicotyledons</taxon>
        <taxon>Gunneridae</taxon>
        <taxon>Pentapetalae</taxon>
        <taxon>rosids</taxon>
        <taxon>fabids</taxon>
        <taxon>Malpighiales</taxon>
        <taxon>Passifloraceae</taxon>
        <taxon>Turnera</taxon>
    </lineage>
</organism>
<protein>
    <recommendedName>
        <fullName evidence="2">Alpha/beta hydrolase fold-3 domain-containing protein</fullName>
    </recommendedName>
</protein>
<reference evidence="3" key="2">
    <citation type="journal article" date="2023" name="Plants (Basel)">
        <title>Annotation of the Turnera subulata (Passifloraceae) Draft Genome Reveals the S-Locus Evolved after the Divergence of Turneroideae from Passifloroideae in a Stepwise Manner.</title>
        <authorList>
            <person name="Henning P.M."/>
            <person name="Roalson E.H."/>
            <person name="Mir W."/>
            <person name="McCubbin A.G."/>
            <person name="Shore J.S."/>
        </authorList>
    </citation>
    <scope>NUCLEOTIDE SEQUENCE</scope>
    <source>
        <strain evidence="3">F60SS</strain>
    </source>
</reference>
<proteinExistence type="inferred from homology"/>
<comment type="similarity">
    <text evidence="1">Belongs to the 'GDXG' lipolytic enzyme family.</text>
</comment>
<dbReference type="InterPro" id="IPR013094">
    <property type="entry name" value="AB_hydrolase_3"/>
</dbReference>
<name>A0A9Q0JIF2_9ROSI</name>